<proteinExistence type="predicted"/>
<name>A0ABS1BS96_9NEIS</name>
<keyword evidence="2" id="KW-1185">Reference proteome</keyword>
<accession>A0ABS1BS96</accession>
<evidence type="ECO:0000313" key="1">
    <source>
        <dbReference type="EMBL" id="MBK0396150.1"/>
    </source>
</evidence>
<protein>
    <submittedName>
        <fullName evidence="1">Uncharacterized protein</fullName>
    </submittedName>
</protein>
<organism evidence="1 2">
    <name type="scientific">Kingella bonacorsii</name>
    <dbReference type="NCBI Taxonomy" id="2796361"/>
    <lineage>
        <taxon>Bacteria</taxon>
        <taxon>Pseudomonadati</taxon>
        <taxon>Pseudomonadota</taxon>
        <taxon>Betaproteobacteria</taxon>
        <taxon>Neisseriales</taxon>
        <taxon>Neisseriaceae</taxon>
        <taxon>Kingella</taxon>
    </lineage>
</organism>
<sequence>MSHYDTIGFTGITSKETLSALINQVSPHAQMIGDYAVYRDASGAALWIGINQDNKFFSAEPYFSGCLQSVWVSHVAANQYDDGFDDGTGFAHVWQNGSASENGECVDGDYPFIVDIPDIASFPQTTVGTAQKIAVCAFAESAESFASEAAFAASQEAQEMKWAAQ</sequence>
<comment type="caution">
    <text evidence="1">The sequence shown here is derived from an EMBL/GenBank/DDBJ whole genome shotgun (WGS) entry which is preliminary data.</text>
</comment>
<reference evidence="1 2" key="1">
    <citation type="journal article" date="2021" name="Pathogens">
        <title>Isolation and Characterization of Kingella bonacorsii sp. nov., A Novel Kingella Species Detected in a Stable Periodontitis Subject.</title>
        <authorList>
            <person name="Antezack A."/>
            <person name="Boxberger M."/>
            <person name="Rolland C."/>
            <person name="Monnet-Corti V."/>
            <person name="La Scola B."/>
        </authorList>
    </citation>
    <scope>NUCLEOTIDE SEQUENCE [LARGE SCALE GENOMIC DNA]</scope>
    <source>
        <strain evidence="1 2">Marseille-Q4569</strain>
    </source>
</reference>
<dbReference type="EMBL" id="JAEHNZ010000002">
    <property type="protein sequence ID" value="MBK0396150.1"/>
    <property type="molecule type" value="Genomic_DNA"/>
</dbReference>
<dbReference type="RefSeq" id="WP_200522320.1">
    <property type="nucleotide sequence ID" value="NZ_JAEHNZ010000002.1"/>
</dbReference>
<gene>
    <name evidence="1" type="ORF">JDW22_06060</name>
</gene>
<evidence type="ECO:0000313" key="2">
    <source>
        <dbReference type="Proteomes" id="UP000614058"/>
    </source>
</evidence>
<dbReference type="Proteomes" id="UP000614058">
    <property type="component" value="Unassembled WGS sequence"/>
</dbReference>